<reference evidence="3 4" key="1">
    <citation type="submission" date="2015-03" db="EMBL/GenBank/DDBJ databases">
        <authorList>
            <consortium name="Pathogen Informatics"/>
        </authorList>
    </citation>
    <scope>NUCLEOTIDE SEQUENCE [LARGE SCALE GENOMIC DNA]</scope>
    <source>
        <strain evidence="2 3">C09601061</strain>
        <strain evidence="1 4">G09901357</strain>
    </source>
</reference>
<evidence type="ECO:0000313" key="4">
    <source>
        <dbReference type="Proteomes" id="UP000048289"/>
    </source>
</evidence>
<dbReference type="EMBL" id="CFOE01000547">
    <property type="protein sequence ID" value="CFE42889.1"/>
    <property type="molecule type" value="Genomic_DNA"/>
</dbReference>
<dbReference type="AlphaFoldDB" id="A0A654U744"/>
<gene>
    <name evidence="2" type="ORF">ERS007657_03506</name>
    <name evidence="1" type="ORF">ERS007681_03285</name>
</gene>
<evidence type="ECO:0000313" key="3">
    <source>
        <dbReference type="Proteomes" id="UP000046680"/>
    </source>
</evidence>
<evidence type="ECO:0000313" key="1">
    <source>
        <dbReference type="EMBL" id="CFE42889.1"/>
    </source>
</evidence>
<dbReference type="Proteomes" id="UP000046680">
    <property type="component" value="Unassembled WGS sequence"/>
</dbReference>
<name>A0A654U744_MYCTX</name>
<organism evidence="2 3">
    <name type="scientific">Mycobacterium tuberculosis</name>
    <dbReference type="NCBI Taxonomy" id="1773"/>
    <lineage>
        <taxon>Bacteria</taxon>
        <taxon>Bacillati</taxon>
        <taxon>Actinomycetota</taxon>
        <taxon>Actinomycetes</taxon>
        <taxon>Mycobacteriales</taxon>
        <taxon>Mycobacteriaceae</taxon>
        <taxon>Mycobacterium</taxon>
        <taxon>Mycobacterium tuberculosis complex</taxon>
    </lineage>
</organism>
<evidence type="ECO:0000313" key="2">
    <source>
        <dbReference type="EMBL" id="CFS00214.1"/>
    </source>
</evidence>
<dbReference type="Proteomes" id="UP000048289">
    <property type="component" value="Unassembled WGS sequence"/>
</dbReference>
<proteinExistence type="predicted"/>
<accession>A0A654U744</accession>
<sequence length="62" mass="6546">MSGRAGRLPLATSAITEGQYIEIAILVKVCAMSWDMPWARATTLATAVLNDPPGSARIGQTD</sequence>
<protein>
    <submittedName>
        <fullName evidence="2">Uncharacterized protein</fullName>
    </submittedName>
</protein>
<dbReference type="EMBL" id="CGCX01001715">
    <property type="protein sequence ID" value="CFS00214.1"/>
    <property type="molecule type" value="Genomic_DNA"/>
</dbReference>